<dbReference type="AlphaFoldDB" id="A0A485LM70"/>
<dbReference type="PANTHER" id="PTHR23058">
    <property type="entry name" value="PEROXISOMAL MEMBRANE PROTEIN PEX14"/>
    <property type="match status" value="1"/>
</dbReference>
<reference evidence="15" key="2">
    <citation type="submission" date="2019-06" db="EMBL/GenBank/DDBJ databases">
        <title>Genomics analysis of Aphanomyces spp. identifies a new class of oomycete effector associated with host adaptation.</title>
        <authorList>
            <person name="Gaulin E."/>
        </authorList>
    </citation>
    <scope>NUCLEOTIDE SEQUENCE</scope>
    <source>
        <strain evidence="15">CBS 578.67</strain>
    </source>
</reference>
<dbReference type="EMBL" id="CAADRA010007096">
    <property type="protein sequence ID" value="VFT99209.1"/>
    <property type="molecule type" value="Genomic_DNA"/>
</dbReference>
<dbReference type="InterPro" id="IPR018997">
    <property type="entry name" value="PUB_domain"/>
</dbReference>
<dbReference type="GO" id="GO:0005778">
    <property type="term" value="C:peroxisomal membrane"/>
    <property type="evidence" value="ECO:0007669"/>
    <property type="project" value="UniProtKB-SubCell"/>
</dbReference>
<dbReference type="EMBL" id="VJMH01007070">
    <property type="protein sequence ID" value="KAF0685582.1"/>
    <property type="molecule type" value="Genomic_DNA"/>
</dbReference>
<comment type="function">
    <text evidence="10">Component of the PEX13-PEX14 docking complex, a translocon channel that specifically mediates the import of peroxisomal cargo proteins bound to PEX5 receptor. The PEX13-PEX14 docking complex forms a large import pore which can be opened to a diameter of about 9 nm. Mechanistically, PEX5 receptor along with cargo proteins associates with the PEX14 subunit of the PEX13-PEX14 docking complex in the cytosol, leading to the insertion of the receptor into the organelle membrane with the concomitant translocation of the cargo into the peroxisome matrix.</text>
</comment>
<gene>
    <name evidence="16" type="primary">Aste57867_22550</name>
    <name evidence="15" type="ORF">As57867_022480</name>
    <name evidence="16" type="ORF">ASTE57867_22550</name>
</gene>
<evidence type="ECO:0000256" key="9">
    <source>
        <dbReference type="ARBA" id="ARBA00046271"/>
    </source>
</evidence>
<evidence type="ECO:0000256" key="3">
    <source>
        <dbReference type="ARBA" id="ARBA00022927"/>
    </source>
</evidence>
<feature type="region of interest" description="Disordered" evidence="11">
    <location>
        <begin position="167"/>
        <end position="189"/>
    </location>
</feature>
<feature type="domain" description="Peroxisome membrane anchor protein Pex14p N-terminal" evidence="12">
    <location>
        <begin position="5"/>
        <end position="45"/>
    </location>
</feature>
<dbReference type="PANTHER" id="PTHR23058:SF0">
    <property type="entry name" value="PEROXISOMAL MEMBRANE PROTEIN PEX14"/>
    <property type="match status" value="1"/>
</dbReference>
<comment type="subcellular location">
    <subcellularLocation>
        <location evidence="9 10">Peroxisome membrane</location>
    </subcellularLocation>
</comment>
<evidence type="ECO:0000313" key="15">
    <source>
        <dbReference type="EMBL" id="KAF0685582.1"/>
    </source>
</evidence>
<dbReference type="InterPro" id="IPR006785">
    <property type="entry name" value="Pex14_N"/>
</dbReference>
<dbReference type="Pfam" id="PF17733">
    <property type="entry name" value="KPWE_dom"/>
    <property type="match status" value="1"/>
</dbReference>
<evidence type="ECO:0000256" key="2">
    <source>
        <dbReference type="ARBA" id="ARBA00022448"/>
    </source>
</evidence>
<dbReference type="GO" id="GO:1990429">
    <property type="term" value="C:peroxisomal importomer complex"/>
    <property type="evidence" value="ECO:0007669"/>
    <property type="project" value="TreeGrafter"/>
</dbReference>
<evidence type="ECO:0000256" key="11">
    <source>
        <dbReference type="SAM" id="MobiDB-lite"/>
    </source>
</evidence>
<keyword evidence="3 10" id="KW-0653">Protein transport</keyword>
<organism evidence="16 17">
    <name type="scientific">Aphanomyces stellatus</name>
    <dbReference type="NCBI Taxonomy" id="120398"/>
    <lineage>
        <taxon>Eukaryota</taxon>
        <taxon>Sar</taxon>
        <taxon>Stramenopiles</taxon>
        <taxon>Oomycota</taxon>
        <taxon>Saprolegniomycetes</taxon>
        <taxon>Saprolegniales</taxon>
        <taxon>Verrucalvaceae</taxon>
        <taxon>Aphanomyces</taxon>
    </lineage>
</organism>
<dbReference type="Gene3D" id="1.10.10.10">
    <property type="entry name" value="Winged helix-like DNA-binding domain superfamily/Winged helix DNA-binding domain"/>
    <property type="match status" value="1"/>
</dbReference>
<evidence type="ECO:0000259" key="14">
    <source>
        <dbReference type="Pfam" id="PF17733"/>
    </source>
</evidence>
<evidence type="ECO:0000259" key="12">
    <source>
        <dbReference type="Pfam" id="PF04695"/>
    </source>
</evidence>
<dbReference type="GO" id="GO:0005102">
    <property type="term" value="F:signaling receptor binding"/>
    <property type="evidence" value="ECO:0007669"/>
    <property type="project" value="TreeGrafter"/>
</dbReference>
<evidence type="ECO:0000256" key="8">
    <source>
        <dbReference type="ARBA" id="ARBA00029691"/>
    </source>
</evidence>
<sequence>MDLEKVSSGVRFLSHPDVQATPLSERLSFLEKKGLTRAEINAAIEQHHQNSSHSASSGTEAAVSMWSYVYPILGTTALLSCLWKYMQNDNDKLSESSALEYSPIMQEGVPGPSLAQAVESQTEEIAKLIRLLHEETKDRQKQNQKQAKHEQDIAELKSEIASLKLKLSNVDEKPSNPGQSEKAESNGNSTDFLAQSKKMLDALRLVETENPIESIKQAASILIMYTKNLVEHPDVPRYRRIAVGNANFKQKIEPLVHYDKLLTSIGFEKSGMNMEWKWHSAPEYDCYIEILKAAILAFESAVASASSGSTLVEIAEQHLAKSSGQSMLTNEKESKEEGTPNLESFLARLTTKGSTAGDESKNEKYPTSFSDVMQLVESGEEIPGILDIEDKLSTDAGKCLEAPSSTEIDKPWAK</sequence>
<dbReference type="InterPro" id="IPR036339">
    <property type="entry name" value="PUB-like_dom_sf"/>
</dbReference>
<dbReference type="Proteomes" id="UP000332933">
    <property type="component" value="Unassembled WGS sequence"/>
</dbReference>
<evidence type="ECO:0000256" key="5">
    <source>
        <dbReference type="ARBA" id="ARBA00023136"/>
    </source>
</evidence>
<dbReference type="Gene3D" id="1.20.58.2190">
    <property type="match status" value="1"/>
</dbReference>
<dbReference type="InterPro" id="IPR040554">
    <property type="entry name" value="KPWE_PEX14_dom"/>
</dbReference>
<evidence type="ECO:0000256" key="4">
    <source>
        <dbReference type="ARBA" id="ARBA00023010"/>
    </source>
</evidence>
<keyword evidence="17" id="KW-1185">Reference proteome</keyword>
<keyword evidence="5 10" id="KW-0472">Membrane</keyword>
<dbReference type="GO" id="GO:0016560">
    <property type="term" value="P:protein import into peroxisome matrix, docking"/>
    <property type="evidence" value="ECO:0007669"/>
    <property type="project" value="UniProtKB-UniRule"/>
</dbReference>
<dbReference type="Pfam" id="PF04695">
    <property type="entry name" value="Pex14_N"/>
    <property type="match status" value="1"/>
</dbReference>
<evidence type="ECO:0000256" key="1">
    <source>
        <dbReference type="ARBA" id="ARBA00005443"/>
    </source>
</evidence>
<evidence type="ECO:0000256" key="7">
    <source>
        <dbReference type="ARBA" id="ARBA00029502"/>
    </source>
</evidence>
<dbReference type="InterPro" id="IPR025655">
    <property type="entry name" value="PEX14"/>
</dbReference>
<evidence type="ECO:0000256" key="6">
    <source>
        <dbReference type="ARBA" id="ARBA00023140"/>
    </source>
</evidence>
<keyword evidence="6 10" id="KW-0576">Peroxisome</keyword>
<feature type="domain" description="Peroxisomal membrane protein PEX14-like KPWE" evidence="14">
    <location>
        <begin position="365"/>
        <end position="413"/>
    </location>
</feature>
<feature type="domain" description="PUB" evidence="13">
    <location>
        <begin position="213"/>
        <end position="272"/>
    </location>
</feature>
<keyword evidence="2 10" id="KW-0813">Transport</keyword>
<protein>
    <recommendedName>
        <fullName evidence="7 10">Peroxisomal membrane protein PEX14</fullName>
    </recommendedName>
    <alternativeName>
        <fullName evidence="8 10">Peroxin-14</fullName>
    </alternativeName>
</protein>
<dbReference type="InterPro" id="IPR036388">
    <property type="entry name" value="WH-like_DNA-bd_sf"/>
</dbReference>
<dbReference type="SUPFAM" id="SSF143503">
    <property type="entry name" value="PUG domain-like"/>
    <property type="match status" value="1"/>
</dbReference>
<evidence type="ECO:0000256" key="10">
    <source>
        <dbReference type="RuleBase" id="RU367032"/>
    </source>
</evidence>
<dbReference type="Pfam" id="PF09409">
    <property type="entry name" value="PUB"/>
    <property type="match status" value="1"/>
</dbReference>
<evidence type="ECO:0000313" key="17">
    <source>
        <dbReference type="Proteomes" id="UP000332933"/>
    </source>
</evidence>
<proteinExistence type="inferred from homology"/>
<evidence type="ECO:0000259" key="13">
    <source>
        <dbReference type="Pfam" id="PF09409"/>
    </source>
</evidence>
<dbReference type="CDD" id="cd09212">
    <property type="entry name" value="PUB"/>
    <property type="match status" value="1"/>
</dbReference>
<evidence type="ECO:0000313" key="16">
    <source>
        <dbReference type="EMBL" id="VFT99209.1"/>
    </source>
</evidence>
<name>A0A485LM70_9STRA</name>
<reference evidence="16 17" key="1">
    <citation type="submission" date="2019-03" db="EMBL/GenBank/DDBJ databases">
        <authorList>
            <person name="Gaulin E."/>
            <person name="Dumas B."/>
        </authorList>
    </citation>
    <scope>NUCLEOTIDE SEQUENCE [LARGE SCALE GENOMIC DNA]</scope>
    <source>
        <strain evidence="16">CBS 568.67</strain>
    </source>
</reference>
<accession>A0A485LM70</accession>
<keyword evidence="4" id="KW-0811">Translocation</keyword>
<dbReference type="OrthoDB" id="441517at2759"/>
<comment type="similarity">
    <text evidence="1 10">Belongs to the peroxin-14 family.</text>
</comment>